<dbReference type="GO" id="GO:0004252">
    <property type="term" value="F:serine-type endopeptidase activity"/>
    <property type="evidence" value="ECO:0007669"/>
    <property type="project" value="InterPro"/>
</dbReference>
<protein>
    <recommendedName>
        <fullName evidence="4 7">Signal peptidase I</fullName>
        <ecNumber evidence="3 7">3.4.21.89</ecNumber>
    </recommendedName>
</protein>
<evidence type="ECO:0000256" key="5">
    <source>
        <dbReference type="ARBA" id="ARBA00022801"/>
    </source>
</evidence>
<name>A0A941E199_9BURK</name>
<feature type="active site" evidence="6">
    <location>
        <position position="93"/>
    </location>
</feature>
<evidence type="ECO:0000256" key="4">
    <source>
        <dbReference type="ARBA" id="ARBA00019232"/>
    </source>
</evidence>
<dbReference type="Gene3D" id="2.10.109.10">
    <property type="entry name" value="Umud Fragment, subunit A"/>
    <property type="match status" value="1"/>
</dbReference>
<proteinExistence type="inferred from homology"/>
<dbReference type="EC" id="3.4.21.89" evidence="3 7"/>
<dbReference type="InterPro" id="IPR036286">
    <property type="entry name" value="LexA/Signal_pep-like_sf"/>
</dbReference>
<accession>A0A941E199</accession>
<organism evidence="9 10">
    <name type="scientific">Undibacterium fentianense</name>
    <dbReference type="NCBI Taxonomy" id="2828728"/>
    <lineage>
        <taxon>Bacteria</taxon>
        <taxon>Pseudomonadati</taxon>
        <taxon>Pseudomonadota</taxon>
        <taxon>Betaproteobacteria</taxon>
        <taxon>Burkholderiales</taxon>
        <taxon>Oxalobacteraceae</taxon>
        <taxon>Undibacterium</taxon>
    </lineage>
</organism>
<evidence type="ECO:0000313" key="9">
    <source>
        <dbReference type="EMBL" id="MBR7799121.1"/>
    </source>
</evidence>
<dbReference type="NCBIfam" id="TIGR02227">
    <property type="entry name" value="sigpep_I_bact"/>
    <property type="match status" value="1"/>
</dbReference>
<dbReference type="SUPFAM" id="SSF51306">
    <property type="entry name" value="LexA/Signal peptidase"/>
    <property type="match status" value="1"/>
</dbReference>
<evidence type="ECO:0000256" key="1">
    <source>
        <dbReference type="ARBA" id="ARBA00000677"/>
    </source>
</evidence>
<dbReference type="Proteomes" id="UP000678545">
    <property type="component" value="Unassembled WGS sequence"/>
</dbReference>
<comment type="catalytic activity">
    <reaction evidence="1 7">
        <text>Cleavage of hydrophobic, N-terminal signal or leader sequences from secreted and periplasmic proteins.</text>
        <dbReference type="EC" id="3.4.21.89"/>
    </reaction>
</comment>
<evidence type="ECO:0000256" key="6">
    <source>
        <dbReference type="PIRSR" id="PIRSR600223-1"/>
    </source>
</evidence>
<dbReference type="PANTHER" id="PTHR43390">
    <property type="entry name" value="SIGNAL PEPTIDASE I"/>
    <property type="match status" value="1"/>
</dbReference>
<evidence type="ECO:0000256" key="3">
    <source>
        <dbReference type="ARBA" id="ARBA00013208"/>
    </source>
</evidence>
<feature type="domain" description="Peptidase S26" evidence="8">
    <location>
        <begin position="13"/>
        <end position="205"/>
    </location>
</feature>
<dbReference type="InterPro" id="IPR019533">
    <property type="entry name" value="Peptidase_S26"/>
</dbReference>
<keyword evidence="10" id="KW-1185">Reference proteome</keyword>
<dbReference type="GO" id="GO:0016020">
    <property type="term" value="C:membrane"/>
    <property type="evidence" value="ECO:0007669"/>
    <property type="project" value="UniProtKB-SubCell"/>
</dbReference>
<comment type="caution">
    <text evidence="9">The sequence shown here is derived from an EMBL/GenBank/DDBJ whole genome shotgun (WGS) entry which is preliminary data.</text>
</comment>
<dbReference type="GO" id="GO:0006465">
    <property type="term" value="P:signal peptide processing"/>
    <property type="evidence" value="ECO:0007669"/>
    <property type="project" value="InterPro"/>
</dbReference>
<dbReference type="Pfam" id="PF10502">
    <property type="entry name" value="Peptidase_S26"/>
    <property type="match status" value="1"/>
</dbReference>
<evidence type="ECO:0000256" key="2">
    <source>
        <dbReference type="ARBA" id="ARBA00009370"/>
    </source>
</evidence>
<dbReference type="GO" id="GO:0010027">
    <property type="term" value="P:thylakoid membrane organization"/>
    <property type="evidence" value="ECO:0007669"/>
    <property type="project" value="TreeGrafter"/>
</dbReference>
<dbReference type="GO" id="GO:0009003">
    <property type="term" value="F:signal peptidase activity"/>
    <property type="evidence" value="ECO:0007669"/>
    <property type="project" value="UniProtKB-EC"/>
</dbReference>
<comment type="subcellular location">
    <subcellularLocation>
        <location evidence="7">Membrane</location>
        <topology evidence="7">Single-pass type II membrane protein</topology>
    </subcellularLocation>
</comment>
<dbReference type="InterPro" id="IPR019757">
    <property type="entry name" value="Pept_S26A_signal_pept_1_Lys-AS"/>
</dbReference>
<dbReference type="CDD" id="cd06530">
    <property type="entry name" value="S26_SPase_I"/>
    <property type="match status" value="1"/>
</dbReference>
<dbReference type="InterPro" id="IPR000223">
    <property type="entry name" value="Pept_S26A_signal_pept_1"/>
</dbReference>
<dbReference type="InterPro" id="IPR019758">
    <property type="entry name" value="Pept_S26A_signal_pept_1_CS"/>
</dbReference>
<evidence type="ECO:0000259" key="8">
    <source>
        <dbReference type="Pfam" id="PF10502"/>
    </source>
</evidence>
<keyword evidence="7" id="KW-0645">Protease</keyword>
<evidence type="ECO:0000256" key="7">
    <source>
        <dbReference type="RuleBase" id="RU362042"/>
    </source>
</evidence>
<dbReference type="PROSITE" id="PS00760">
    <property type="entry name" value="SPASE_I_2"/>
    <property type="match status" value="1"/>
</dbReference>
<comment type="similarity">
    <text evidence="2 7">Belongs to the peptidase S26 family.</text>
</comment>
<reference evidence="9" key="1">
    <citation type="submission" date="2021-04" db="EMBL/GenBank/DDBJ databases">
        <title>novel species isolated from subtropical streams in China.</title>
        <authorList>
            <person name="Lu H."/>
        </authorList>
    </citation>
    <scope>NUCLEOTIDE SEQUENCE</scope>
    <source>
        <strain evidence="9">FT137W</strain>
    </source>
</reference>
<gene>
    <name evidence="9" type="primary">lepB</name>
    <name evidence="9" type="ORF">KDM90_03835</name>
</gene>
<evidence type="ECO:0000313" key="10">
    <source>
        <dbReference type="Proteomes" id="UP000678545"/>
    </source>
</evidence>
<dbReference type="PROSITE" id="PS00761">
    <property type="entry name" value="SPASE_I_3"/>
    <property type="match status" value="1"/>
</dbReference>
<dbReference type="AlphaFoldDB" id="A0A941E199"/>
<dbReference type="EMBL" id="JAGSPJ010000001">
    <property type="protein sequence ID" value="MBR7799121.1"/>
    <property type="molecule type" value="Genomic_DNA"/>
</dbReference>
<sequence length="230" mass="26316">MDLNPRKLIADNKTFLLFVAGMILMRSALADWYVVPSSSMYPHLLEGDRVIANRIAYDIKVPFTDVILKHVGEPQRGDIVTFSSPADGVRLIKRVIGLPGDVVEMRDQKLIINGQPADYAQIQEPDPNFLTPKREYPNQQLMFTESFGSFQHNIIVMPERSALRSFDPVTVPLGHYMMLGDNRDNSNDSRFYGFVKRELITGRVSRLMFSLDYDNYYMPRIDRIGAKLNP</sequence>
<dbReference type="PRINTS" id="PR00727">
    <property type="entry name" value="LEADERPTASE"/>
</dbReference>
<dbReference type="PANTHER" id="PTHR43390:SF1">
    <property type="entry name" value="CHLOROPLAST PROCESSING PEPTIDASE"/>
    <property type="match status" value="1"/>
</dbReference>
<dbReference type="RefSeq" id="WP_212674223.1">
    <property type="nucleotide sequence ID" value="NZ_JAGSPJ010000001.1"/>
</dbReference>
<feature type="active site" evidence="6">
    <location>
        <position position="39"/>
    </location>
</feature>
<keyword evidence="5 7" id="KW-0378">Hydrolase</keyword>